<dbReference type="InterPro" id="IPR040611">
    <property type="entry name" value="AlkX_C"/>
</dbReference>
<reference evidence="7" key="1">
    <citation type="journal article" date="2019" name="Int. J. Syst. Evol. Microbiol.">
        <title>The Global Catalogue of Microorganisms (GCM) 10K type strain sequencing project: providing services to taxonomists for standard genome sequencing and annotation.</title>
        <authorList>
            <consortium name="The Broad Institute Genomics Platform"/>
            <consortium name="The Broad Institute Genome Sequencing Center for Infectious Disease"/>
            <person name="Wu L."/>
            <person name="Ma J."/>
        </authorList>
    </citation>
    <scope>NUCLEOTIDE SEQUENCE [LARGE SCALE GENOMIC DNA]</scope>
    <source>
        <strain evidence="7">CCUG 50873</strain>
    </source>
</reference>
<dbReference type="PANTHER" id="PTHR47506:SF6">
    <property type="entry name" value="HTH-TYPE TRANSCRIPTIONAL REPRESSOR NEMR"/>
    <property type="match status" value="1"/>
</dbReference>
<evidence type="ECO:0000256" key="1">
    <source>
        <dbReference type="ARBA" id="ARBA00023015"/>
    </source>
</evidence>
<dbReference type="PROSITE" id="PS50977">
    <property type="entry name" value="HTH_TETR_2"/>
    <property type="match status" value="1"/>
</dbReference>
<dbReference type="InterPro" id="IPR009057">
    <property type="entry name" value="Homeodomain-like_sf"/>
</dbReference>
<keyword evidence="3" id="KW-0804">Transcription</keyword>
<dbReference type="InterPro" id="IPR001647">
    <property type="entry name" value="HTH_TetR"/>
</dbReference>
<proteinExistence type="predicted"/>
<evidence type="ECO:0000313" key="6">
    <source>
        <dbReference type="EMBL" id="MFD0925089.1"/>
    </source>
</evidence>
<dbReference type="EMBL" id="JBHTIL010000001">
    <property type="protein sequence ID" value="MFD0925089.1"/>
    <property type="molecule type" value="Genomic_DNA"/>
</dbReference>
<evidence type="ECO:0000256" key="4">
    <source>
        <dbReference type="PROSITE-ProRule" id="PRU00335"/>
    </source>
</evidence>
<dbReference type="RefSeq" id="WP_253646933.1">
    <property type="nucleotide sequence ID" value="NZ_BAAAMO010000002.1"/>
</dbReference>
<feature type="DNA-binding region" description="H-T-H motif" evidence="4">
    <location>
        <begin position="35"/>
        <end position="54"/>
    </location>
</feature>
<evidence type="ECO:0000313" key="7">
    <source>
        <dbReference type="Proteomes" id="UP001597068"/>
    </source>
</evidence>
<evidence type="ECO:0000259" key="5">
    <source>
        <dbReference type="PROSITE" id="PS50977"/>
    </source>
</evidence>
<accession>A0ABW3G3A0</accession>
<evidence type="ECO:0000256" key="2">
    <source>
        <dbReference type="ARBA" id="ARBA00023125"/>
    </source>
</evidence>
<dbReference type="Pfam" id="PF18556">
    <property type="entry name" value="TetR_C_35"/>
    <property type="match status" value="1"/>
</dbReference>
<keyword evidence="7" id="KW-1185">Reference proteome</keyword>
<dbReference type="SUPFAM" id="SSF46689">
    <property type="entry name" value="Homeodomain-like"/>
    <property type="match status" value="1"/>
</dbReference>
<evidence type="ECO:0000256" key="3">
    <source>
        <dbReference type="ARBA" id="ARBA00023163"/>
    </source>
</evidence>
<dbReference type="Gene3D" id="1.10.357.10">
    <property type="entry name" value="Tetracycline Repressor, domain 2"/>
    <property type="match status" value="1"/>
</dbReference>
<sequence length="185" mass="20017">MSAPDFYAEMRALRLDRVLDASVEIITEQGWDGLSMTAVAKRSGVPRQSLYKEVGTREELGNAVVHREVDRFLERVRTGLEAHPDEFEKGVSAAVRGVLEHGRSNAALAAVLRPGHDSGLLALLTVNPDAVLGQATGALESLLGDTVPEGLVDSVVRLTMSHLLQPTVDVDEAVRRIDRVVRGFA</sequence>
<protein>
    <submittedName>
        <fullName evidence="6">TetR family transcriptional regulator</fullName>
    </submittedName>
</protein>
<keyword evidence="2 4" id="KW-0238">DNA-binding</keyword>
<organism evidence="6 7">
    <name type="scientific">Williamsia deligens</name>
    <dbReference type="NCBI Taxonomy" id="321325"/>
    <lineage>
        <taxon>Bacteria</taxon>
        <taxon>Bacillati</taxon>
        <taxon>Actinomycetota</taxon>
        <taxon>Actinomycetes</taxon>
        <taxon>Mycobacteriales</taxon>
        <taxon>Nocardiaceae</taxon>
        <taxon>Williamsia</taxon>
    </lineage>
</organism>
<comment type="caution">
    <text evidence="6">The sequence shown here is derived from an EMBL/GenBank/DDBJ whole genome shotgun (WGS) entry which is preliminary data.</text>
</comment>
<dbReference type="PRINTS" id="PR00455">
    <property type="entry name" value="HTHTETR"/>
</dbReference>
<keyword evidence="1" id="KW-0805">Transcription regulation</keyword>
<feature type="domain" description="HTH tetR-type" evidence="5">
    <location>
        <begin position="12"/>
        <end position="72"/>
    </location>
</feature>
<dbReference type="Pfam" id="PF00440">
    <property type="entry name" value="TetR_N"/>
    <property type="match status" value="1"/>
</dbReference>
<dbReference type="PANTHER" id="PTHR47506">
    <property type="entry name" value="TRANSCRIPTIONAL REGULATORY PROTEIN"/>
    <property type="match status" value="1"/>
</dbReference>
<name>A0ABW3G3A0_9NOCA</name>
<dbReference type="Proteomes" id="UP001597068">
    <property type="component" value="Unassembled WGS sequence"/>
</dbReference>
<gene>
    <name evidence="6" type="ORF">ACFQ04_04995</name>
</gene>